<evidence type="ECO:0000313" key="3">
    <source>
        <dbReference type="EMBL" id="QCE01428.1"/>
    </source>
</evidence>
<sequence>MTLTCLLLFLTQILVVKNSEASNNVPAVIVFGDSSVDSGNNNVIATVLKSNFRPYGRDFEGGRPTGRFCNGRVPPDFIAEAFGVKSTIPAYLDPAYTIQDFATGVCFASAGTGYDNATSAVLNVIPLWKELEFYKEYQARLRSHVGVERANEIISEALYLMSLGTNDFLENYYVFPTRRIHYTVSQYQDFLLSIAENFVRELYALGARKLSITGLVPVGCLPLERATNILGDHGCNEEYNNVALTFNAKLENVVARLNRELPQFKALSANAYSVFSDIIARPSAYGYEVVDKACCSTGTFEMSYLCSDRNPLTCTDAEKYVFWDAFHPTEKTNRISPYSTHIMEGHGRRITTLLCFHIVLLHLLSLVGETVAKVPAVIVFGDSSVDAGNNNYIPTIARSNFQPYGRDFEGGKATGRFCNGKIPTDFISEAFGLKTYVPAYLDPKYNISDFASGVTFASAATGYDNATSDVLSVIPLWKQLEYYKGYQKNLSAYLGESKAKETITDALHLTSLGTNDFLENYYTMPGRASQFTPQQYQVFLAGIAENFIRSLYELGARKISLGGLPPMGCLPLERTTNIAGGNDCVARFNNIALEFNDRLKNLTIKLNQELPGIKLVFSNPYYIMLNIIKKPELYGFQSTSVACCATGMFEMGYACSRGQMFSCTDASKYVFWDSFHPTEKTNSIVAKYMVLRVLYQFLQ</sequence>
<dbReference type="GO" id="GO:0016788">
    <property type="term" value="F:hydrolase activity, acting on ester bonds"/>
    <property type="evidence" value="ECO:0007669"/>
    <property type="project" value="InterPro"/>
</dbReference>
<keyword evidence="2" id="KW-0732">Signal</keyword>
<comment type="similarity">
    <text evidence="1">Belongs to the 'GDSL' lipolytic enzyme family.</text>
</comment>
<keyword evidence="4" id="KW-1185">Reference proteome</keyword>
<accession>A0A4D6MKA4</accession>
<dbReference type="InterPro" id="IPR050592">
    <property type="entry name" value="GDSL_lipolytic_enzyme"/>
</dbReference>
<dbReference type="InterPro" id="IPR036514">
    <property type="entry name" value="SGNH_hydro_sf"/>
</dbReference>
<dbReference type="Pfam" id="PF00657">
    <property type="entry name" value="Lipase_GDSL"/>
    <property type="match status" value="2"/>
</dbReference>
<evidence type="ECO:0000313" key="4">
    <source>
        <dbReference type="Proteomes" id="UP000501690"/>
    </source>
</evidence>
<proteinExistence type="inferred from homology"/>
<dbReference type="InterPro" id="IPR035669">
    <property type="entry name" value="SGNH_plant_lipase-like"/>
</dbReference>
<protein>
    <submittedName>
        <fullName evidence="3">Zeta-carotene desaturase</fullName>
    </submittedName>
</protein>
<dbReference type="EMBL" id="CP039351">
    <property type="protein sequence ID" value="QCE01428.1"/>
    <property type="molecule type" value="Genomic_DNA"/>
</dbReference>
<gene>
    <name evidence="3" type="ORF">DEO72_LG7g2725</name>
</gene>
<dbReference type="Proteomes" id="UP000501690">
    <property type="component" value="Linkage Group LG7"/>
</dbReference>
<dbReference type="CDD" id="cd01837">
    <property type="entry name" value="SGNH_plant_lipase_like"/>
    <property type="match status" value="2"/>
</dbReference>
<organism evidence="3 4">
    <name type="scientific">Vigna unguiculata</name>
    <name type="common">Cowpea</name>
    <dbReference type="NCBI Taxonomy" id="3917"/>
    <lineage>
        <taxon>Eukaryota</taxon>
        <taxon>Viridiplantae</taxon>
        <taxon>Streptophyta</taxon>
        <taxon>Embryophyta</taxon>
        <taxon>Tracheophyta</taxon>
        <taxon>Spermatophyta</taxon>
        <taxon>Magnoliopsida</taxon>
        <taxon>eudicotyledons</taxon>
        <taxon>Gunneridae</taxon>
        <taxon>Pentapetalae</taxon>
        <taxon>rosids</taxon>
        <taxon>fabids</taxon>
        <taxon>Fabales</taxon>
        <taxon>Fabaceae</taxon>
        <taxon>Papilionoideae</taxon>
        <taxon>50 kb inversion clade</taxon>
        <taxon>NPAAA clade</taxon>
        <taxon>indigoferoid/millettioid clade</taxon>
        <taxon>Phaseoleae</taxon>
        <taxon>Vigna</taxon>
    </lineage>
</organism>
<dbReference type="FunFam" id="3.40.50.1110:FF:000003">
    <property type="entry name" value="GDSL esterase/lipase APG"/>
    <property type="match status" value="2"/>
</dbReference>
<feature type="signal peptide" evidence="2">
    <location>
        <begin position="1"/>
        <end position="21"/>
    </location>
</feature>
<feature type="chain" id="PRO_5020026056" evidence="2">
    <location>
        <begin position="22"/>
        <end position="699"/>
    </location>
</feature>
<evidence type="ECO:0000256" key="2">
    <source>
        <dbReference type="SAM" id="SignalP"/>
    </source>
</evidence>
<reference evidence="3 4" key="1">
    <citation type="submission" date="2019-04" db="EMBL/GenBank/DDBJ databases">
        <title>An improved genome assembly and genetic linkage map for asparagus bean, Vigna unguiculata ssp. sesquipedialis.</title>
        <authorList>
            <person name="Xia Q."/>
            <person name="Zhang R."/>
            <person name="Dong Y."/>
        </authorList>
    </citation>
    <scope>NUCLEOTIDE SEQUENCE [LARGE SCALE GENOMIC DNA]</scope>
    <source>
        <tissue evidence="3">Leaf</tissue>
    </source>
</reference>
<dbReference type="PANTHER" id="PTHR45642">
    <property type="entry name" value="GDSL ESTERASE/LIPASE EXL3"/>
    <property type="match status" value="1"/>
</dbReference>
<dbReference type="InterPro" id="IPR001087">
    <property type="entry name" value="GDSL"/>
</dbReference>
<dbReference type="AlphaFoldDB" id="A0A4D6MKA4"/>
<dbReference type="Gene3D" id="3.40.50.1110">
    <property type="entry name" value="SGNH hydrolase"/>
    <property type="match status" value="2"/>
</dbReference>
<name>A0A4D6MKA4_VIGUN</name>
<evidence type="ECO:0000256" key="1">
    <source>
        <dbReference type="ARBA" id="ARBA00008668"/>
    </source>
</evidence>
<dbReference type="PANTHER" id="PTHR45642:SF12">
    <property type="entry name" value="OS09G0132900 PROTEIN"/>
    <property type="match status" value="1"/>
</dbReference>